<dbReference type="Pfam" id="PF00361">
    <property type="entry name" value="Proton_antipo_M"/>
    <property type="match status" value="1"/>
</dbReference>
<feature type="transmembrane region" description="Helical" evidence="6">
    <location>
        <begin position="451"/>
        <end position="472"/>
    </location>
</feature>
<comment type="caution">
    <text evidence="8">The sequence shown here is derived from an EMBL/GenBank/DDBJ whole genome shotgun (WGS) entry which is preliminary data.</text>
</comment>
<gene>
    <name evidence="8" type="ORF">DRJ26_04035</name>
</gene>
<dbReference type="InterPro" id="IPR003918">
    <property type="entry name" value="NADH_UbQ_OxRdtase"/>
</dbReference>
<sequence length="500" mass="54153">MMIVLYPMIVLIFFAGVTPFLSRVFRSLRIRNAESIWATLGFALALLASFRLIGPVTRNGVVVFMPYPNAKLPIAGFFAVDWLGLFASIIFIMIGLFASIHSIDYMSHDTGLASYYALLLLMVAGMVGLAYAGDFITFYVFWELMSIASYCLVGFRKHLWEPIEAGFKYLIMSAAGSAMVLFSMSLIYGLTGSLNFAQVSFSLLKSTPSPVLYLTVALLVAGFSVKAAVAPFHFWLPDAHPAAPSPISAMLSGVVIKTGVYALIRTLYLLFDPSIVDFTSMLAVLSVLTMTVGNVMALLQKDIKRLLAYSSISHIGYILLAMSLGTEYGLTGALLHVFNHAIMKGLAFLCAGAIIHVTGTRNIDELIGVGKKMPVTSVTFAIALLSLCGVPFLNGFVSKYVIFAAAIEAKAYLLTVIGLLNSGLSVVYYLRLIQLLMLREPTGKAATAKEASISILVPLVVMAFLCILFGVWPEPIYKLAEGAALAAMSKIQYIFTIMGT</sequence>
<feature type="transmembrane region" description="Helical" evidence="6">
    <location>
        <begin position="409"/>
        <end position="430"/>
    </location>
</feature>
<dbReference type="AlphaFoldDB" id="A0A497F0H8"/>
<dbReference type="InterPro" id="IPR001750">
    <property type="entry name" value="ND/Mrp_TM"/>
</dbReference>
<feature type="transmembrane region" description="Helical" evidence="6">
    <location>
        <begin position="337"/>
        <end position="357"/>
    </location>
</feature>
<evidence type="ECO:0000256" key="1">
    <source>
        <dbReference type="ARBA" id="ARBA00004651"/>
    </source>
</evidence>
<evidence type="ECO:0000256" key="4">
    <source>
        <dbReference type="ARBA" id="ARBA00022989"/>
    </source>
</evidence>
<dbReference type="GO" id="GO:0042773">
    <property type="term" value="P:ATP synthesis coupled electron transport"/>
    <property type="evidence" value="ECO:0007669"/>
    <property type="project" value="InterPro"/>
</dbReference>
<evidence type="ECO:0000313" key="8">
    <source>
        <dbReference type="EMBL" id="RLE52957.1"/>
    </source>
</evidence>
<dbReference type="PANTHER" id="PTHR42703">
    <property type="entry name" value="NADH DEHYDROGENASE"/>
    <property type="match status" value="1"/>
</dbReference>
<proteinExistence type="inferred from homology"/>
<comment type="subcellular location">
    <subcellularLocation>
        <location evidence="1">Cell membrane</location>
        <topology evidence="1">Multi-pass membrane protein</topology>
    </subcellularLocation>
</comment>
<dbReference type="HAMAP" id="MF_00445">
    <property type="entry name" value="NDH1_NuoN_1"/>
    <property type="match status" value="1"/>
</dbReference>
<feature type="transmembrane region" description="Helical" evidence="6">
    <location>
        <begin position="378"/>
        <end position="397"/>
    </location>
</feature>
<evidence type="ECO:0000256" key="2">
    <source>
        <dbReference type="ARBA" id="ARBA00022475"/>
    </source>
</evidence>
<keyword evidence="2" id="KW-1003">Cell membrane</keyword>
<evidence type="ECO:0000256" key="3">
    <source>
        <dbReference type="ARBA" id="ARBA00022692"/>
    </source>
</evidence>
<name>A0A497F0H8_9CREN</name>
<dbReference type="PANTHER" id="PTHR42703:SF1">
    <property type="entry name" value="NA(+)_H(+) ANTIPORTER SUBUNIT D1"/>
    <property type="match status" value="1"/>
</dbReference>
<reference evidence="8 9" key="1">
    <citation type="submission" date="2018-06" db="EMBL/GenBank/DDBJ databases">
        <title>Extensive metabolic versatility and redundancy in microbially diverse, dynamic hydrothermal sediments.</title>
        <authorList>
            <person name="Dombrowski N."/>
            <person name="Teske A."/>
            <person name="Baker B.J."/>
        </authorList>
    </citation>
    <scope>NUCLEOTIDE SEQUENCE [LARGE SCALE GENOMIC DNA]</scope>
    <source>
        <strain evidence="8">B20_G2</strain>
    </source>
</reference>
<keyword evidence="4 6" id="KW-1133">Transmembrane helix</keyword>
<feature type="transmembrane region" description="Helical" evidence="6">
    <location>
        <begin position="36"/>
        <end position="54"/>
    </location>
</feature>
<evidence type="ECO:0000259" key="7">
    <source>
        <dbReference type="Pfam" id="PF00361"/>
    </source>
</evidence>
<feature type="transmembrane region" description="Helical" evidence="6">
    <location>
        <begin position="167"/>
        <end position="191"/>
    </location>
</feature>
<dbReference type="Proteomes" id="UP000269499">
    <property type="component" value="Unassembled WGS sequence"/>
</dbReference>
<evidence type="ECO:0000256" key="6">
    <source>
        <dbReference type="SAM" id="Phobius"/>
    </source>
</evidence>
<organism evidence="8 9">
    <name type="scientific">Thermoproteota archaeon</name>
    <dbReference type="NCBI Taxonomy" id="2056631"/>
    <lineage>
        <taxon>Archaea</taxon>
        <taxon>Thermoproteota</taxon>
    </lineage>
</organism>
<protein>
    <recommendedName>
        <fullName evidence="7">NADH:quinone oxidoreductase/Mrp antiporter transmembrane domain-containing protein</fullName>
    </recommendedName>
</protein>
<dbReference type="GO" id="GO:0008137">
    <property type="term" value="F:NADH dehydrogenase (ubiquinone) activity"/>
    <property type="evidence" value="ECO:0007669"/>
    <property type="project" value="InterPro"/>
</dbReference>
<dbReference type="PRINTS" id="PR01437">
    <property type="entry name" value="NUOXDRDTASE4"/>
</dbReference>
<feature type="transmembrane region" description="Helical" evidence="6">
    <location>
        <begin position="112"/>
        <end position="132"/>
    </location>
</feature>
<keyword evidence="3 6" id="KW-0812">Transmembrane</keyword>
<feature type="transmembrane region" description="Helical" evidence="6">
    <location>
        <begin position="247"/>
        <end position="268"/>
    </location>
</feature>
<evidence type="ECO:0000256" key="5">
    <source>
        <dbReference type="ARBA" id="ARBA00023136"/>
    </source>
</evidence>
<keyword evidence="5 6" id="KW-0472">Membrane</keyword>
<feature type="transmembrane region" description="Helical" evidence="6">
    <location>
        <begin position="211"/>
        <end position="235"/>
    </location>
</feature>
<dbReference type="InterPro" id="IPR010096">
    <property type="entry name" value="NADH-Q_OxRdtase_suN/2"/>
</dbReference>
<dbReference type="InterPro" id="IPR050586">
    <property type="entry name" value="CPA3_Na-H_Antiporter_D"/>
</dbReference>
<feature type="transmembrane region" description="Helical" evidence="6">
    <location>
        <begin position="280"/>
        <end position="299"/>
    </location>
</feature>
<feature type="domain" description="NADH:quinone oxidoreductase/Mrp antiporter transmembrane" evidence="7">
    <location>
        <begin position="132"/>
        <end position="424"/>
    </location>
</feature>
<accession>A0A497F0H8</accession>
<feature type="transmembrane region" description="Helical" evidence="6">
    <location>
        <begin position="138"/>
        <end position="155"/>
    </location>
</feature>
<dbReference type="GO" id="GO:0005886">
    <property type="term" value="C:plasma membrane"/>
    <property type="evidence" value="ECO:0007669"/>
    <property type="project" value="UniProtKB-SubCell"/>
</dbReference>
<feature type="transmembrane region" description="Helical" evidence="6">
    <location>
        <begin position="6"/>
        <end position="24"/>
    </location>
</feature>
<evidence type="ECO:0000313" key="9">
    <source>
        <dbReference type="Proteomes" id="UP000269499"/>
    </source>
</evidence>
<feature type="transmembrane region" description="Helical" evidence="6">
    <location>
        <begin position="74"/>
        <end position="100"/>
    </location>
</feature>
<dbReference type="EMBL" id="QMRA01000089">
    <property type="protein sequence ID" value="RLE52957.1"/>
    <property type="molecule type" value="Genomic_DNA"/>
</dbReference>